<evidence type="ECO:0000259" key="3">
    <source>
        <dbReference type="Pfam" id="PF05118"/>
    </source>
</evidence>
<evidence type="ECO:0000313" key="5">
    <source>
        <dbReference type="Proteomes" id="UP000023152"/>
    </source>
</evidence>
<feature type="compositionally biased region" description="Acidic residues" evidence="2">
    <location>
        <begin position="126"/>
        <end position="137"/>
    </location>
</feature>
<evidence type="ECO:0000313" key="4">
    <source>
        <dbReference type="EMBL" id="ETO01066.1"/>
    </source>
</evidence>
<dbReference type="SUPFAM" id="SSF51197">
    <property type="entry name" value="Clavaminate synthase-like"/>
    <property type="match status" value="1"/>
</dbReference>
<dbReference type="Pfam" id="PF05118">
    <property type="entry name" value="Asp_Arg_Hydrox"/>
    <property type="match status" value="1"/>
</dbReference>
<comment type="similarity">
    <text evidence="1">Belongs to the aspartyl/asparaginyl beta-hydroxylase family.</text>
</comment>
<keyword evidence="5" id="KW-1185">Reference proteome</keyword>
<feature type="region of interest" description="Disordered" evidence="2">
    <location>
        <begin position="110"/>
        <end position="142"/>
    </location>
</feature>
<name>X6LI73_RETFI</name>
<dbReference type="Gene3D" id="2.60.120.330">
    <property type="entry name" value="B-lactam Antibiotic, Isopenicillin N Synthase, Chain"/>
    <property type="match status" value="1"/>
</dbReference>
<dbReference type="EMBL" id="ASPP01039338">
    <property type="protein sequence ID" value="ETO01066.1"/>
    <property type="molecule type" value="Genomic_DNA"/>
</dbReference>
<sequence>DELYLAVWPKTSSWVFWNPENVPDGEPLKLGWKVGEDFLFDDTCVHEVKNGTVCRRIILFMDMERHDIPWWSRAIHRVFMHIAKLLPAVQRAIDVQDKVLKTKIENQLKKKSAKGNGKQKEIANDQQEEEEEEEEENDATHNSNINTWTCLTQAYKGLGITYPELMPYNKARQVVGTVKLDKNGSIIRHVDQ</sequence>
<protein>
    <submittedName>
        <fullName evidence="4">Aspartyl/asparaginyl beta-hydroxylase</fullName>
    </submittedName>
</protein>
<dbReference type="InterPro" id="IPR007803">
    <property type="entry name" value="Asp/Arg/Pro-Hydrxlase"/>
</dbReference>
<evidence type="ECO:0000256" key="1">
    <source>
        <dbReference type="ARBA" id="ARBA00007730"/>
    </source>
</evidence>
<dbReference type="Proteomes" id="UP000023152">
    <property type="component" value="Unassembled WGS sequence"/>
</dbReference>
<comment type="caution">
    <text evidence="4">The sequence shown here is derived from an EMBL/GenBank/DDBJ whole genome shotgun (WGS) entry which is preliminary data.</text>
</comment>
<reference evidence="4 5" key="1">
    <citation type="journal article" date="2013" name="Curr. Biol.">
        <title>The Genome of the Foraminiferan Reticulomyxa filosa.</title>
        <authorList>
            <person name="Glockner G."/>
            <person name="Hulsmann N."/>
            <person name="Schleicher M."/>
            <person name="Noegel A.A."/>
            <person name="Eichinger L."/>
            <person name="Gallinger C."/>
            <person name="Pawlowski J."/>
            <person name="Sierra R."/>
            <person name="Euteneuer U."/>
            <person name="Pillet L."/>
            <person name="Moustafa A."/>
            <person name="Platzer M."/>
            <person name="Groth M."/>
            <person name="Szafranski K."/>
            <person name="Schliwa M."/>
        </authorList>
    </citation>
    <scope>NUCLEOTIDE SEQUENCE [LARGE SCALE GENOMIC DNA]</scope>
</reference>
<gene>
    <name evidence="4" type="ORF">RFI_36374</name>
</gene>
<organism evidence="4 5">
    <name type="scientific">Reticulomyxa filosa</name>
    <dbReference type="NCBI Taxonomy" id="46433"/>
    <lineage>
        <taxon>Eukaryota</taxon>
        <taxon>Sar</taxon>
        <taxon>Rhizaria</taxon>
        <taxon>Retaria</taxon>
        <taxon>Foraminifera</taxon>
        <taxon>Monothalamids</taxon>
        <taxon>Reticulomyxidae</taxon>
        <taxon>Reticulomyxa</taxon>
    </lineage>
</organism>
<proteinExistence type="inferred from homology"/>
<feature type="non-terminal residue" evidence="4">
    <location>
        <position position="1"/>
    </location>
</feature>
<dbReference type="InterPro" id="IPR027443">
    <property type="entry name" value="IPNS-like_sf"/>
</dbReference>
<accession>X6LI73</accession>
<feature type="domain" description="Aspartyl/asparaginy/proline hydroxylase" evidence="3">
    <location>
        <begin position="31"/>
        <end position="65"/>
    </location>
</feature>
<dbReference type="AlphaFoldDB" id="X6LI73"/>
<evidence type="ECO:0000256" key="2">
    <source>
        <dbReference type="SAM" id="MobiDB-lite"/>
    </source>
</evidence>